<dbReference type="EMBL" id="JACBZD010000002">
    <property type="protein sequence ID" value="NYI08372.1"/>
    <property type="molecule type" value="Genomic_DNA"/>
</dbReference>
<name>A0A853ADG5_9ACTN</name>
<keyword evidence="3" id="KW-1185">Reference proteome</keyword>
<feature type="region of interest" description="Disordered" evidence="1">
    <location>
        <begin position="1"/>
        <end position="29"/>
    </location>
</feature>
<sequence length="29" mass="3041">MGGDAMTRHREGWGRVLRASGAGRDGGRA</sequence>
<evidence type="ECO:0000313" key="2">
    <source>
        <dbReference type="EMBL" id="NYI08372.1"/>
    </source>
</evidence>
<reference evidence="2 3" key="1">
    <citation type="submission" date="2020-07" db="EMBL/GenBank/DDBJ databases">
        <title>Sequencing the genomes of 1000 actinobacteria strains.</title>
        <authorList>
            <person name="Klenk H.-P."/>
        </authorList>
    </citation>
    <scope>NUCLEOTIDE SEQUENCE [LARGE SCALE GENOMIC DNA]</scope>
    <source>
        <strain evidence="2 3">DSM 42178</strain>
    </source>
</reference>
<gene>
    <name evidence="2" type="ORF">FHU37_005401</name>
</gene>
<dbReference type="AlphaFoldDB" id="A0A853ADG5"/>
<evidence type="ECO:0000313" key="3">
    <source>
        <dbReference type="Proteomes" id="UP000567795"/>
    </source>
</evidence>
<evidence type="ECO:0000256" key="1">
    <source>
        <dbReference type="SAM" id="MobiDB-lite"/>
    </source>
</evidence>
<protein>
    <submittedName>
        <fullName evidence="2">Uncharacterized protein</fullName>
    </submittedName>
</protein>
<accession>A0A853ADG5</accession>
<comment type="caution">
    <text evidence="2">The sequence shown here is derived from an EMBL/GenBank/DDBJ whole genome shotgun (WGS) entry which is preliminary data.</text>
</comment>
<feature type="compositionally biased region" description="Basic and acidic residues" evidence="1">
    <location>
        <begin position="1"/>
        <end position="13"/>
    </location>
</feature>
<dbReference type="Proteomes" id="UP000567795">
    <property type="component" value="Unassembled WGS sequence"/>
</dbReference>
<proteinExistence type="predicted"/>
<organism evidence="2 3">
    <name type="scientific">Allostreptomyces psammosilenae</name>
    <dbReference type="NCBI Taxonomy" id="1892865"/>
    <lineage>
        <taxon>Bacteria</taxon>
        <taxon>Bacillati</taxon>
        <taxon>Actinomycetota</taxon>
        <taxon>Actinomycetes</taxon>
        <taxon>Kitasatosporales</taxon>
        <taxon>Streptomycetaceae</taxon>
        <taxon>Allostreptomyces</taxon>
    </lineage>
</organism>